<evidence type="ECO:0000256" key="1">
    <source>
        <dbReference type="SAM" id="Phobius"/>
    </source>
</evidence>
<keyword evidence="1" id="KW-0812">Transmembrane</keyword>
<gene>
    <name evidence="2" type="ORF">GT664_09755</name>
</gene>
<proteinExistence type="predicted"/>
<dbReference type="RefSeq" id="WP_066451212.1">
    <property type="nucleotide sequence ID" value="NZ_JAJTIP010000002.1"/>
</dbReference>
<dbReference type="AlphaFoldDB" id="A0AB36B5N8"/>
<protein>
    <submittedName>
        <fullName evidence="2">Uncharacterized protein</fullName>
    </submittedName>
</protein>
<keyword evidence="1" id="KW-1133">Transmembrane helix</keyword>
<name>A0AB36B5N8_CLOIN</name>
<sequence>MIDTRKMIIPISVVASASVIISFLNRNKIAKLNERVDDTKEDVKSVLRYQEERNMQIHSELDELKDEVSCCYEHFEEYKKIEDNGR</sequence>
<keyword evidence="1" id="KW-0472">Membrane</keyword>
<organism evidence="2 3">
    <name type="scientific">Clostridium innocuum</name>
    <dbReference type="NCBI Taxonomy" id="1522"/>
    <lineage>
        <taxon>Bacteria</taxon>
        <taxon>Bacillati</taxon>
        <taxon>Bacillota</taxon>
        <taxon>Clostridia</taxon>
        <taxon>Eubacteriales</taxon>
        <taxon>Clostridiaceae</taxon>
        <taxon>Clostridium</taxon>
    </lineage>
</organism>
<dbReference type="EMBL" id="WWTN01000014">
    <property type="protein sequence ID" value="MZH56033.1"/>
    <property type="molecule type" value="Genomic_DNA"/>
</dbReference>
<comment type="caution">
    <text evidence="2">The sequence shown here is derived from an EMBL/GenBank/DDBJ whole genome shotgun (WGS) entry which is preliminary data.</text>
</comment>
<evidence type="ECO:0000313" key="3">
    <source>
        <dbReference type="Proteomes" id="UP000604383"/>
    </source>
</evidence>
<dbReference type="Proteomes" id="UP000604383">
    <property type="component" value="Unassembled WGS sequence"/>
</dbReference>
<feature type="transmembrane region" description="Helical" evidence="1">
    <location>
        <begin position="6"/>
        <end position="25"/>
    </location>
</feature>
<reference evidence="2" key="1">
    <citation type="journal article" date="2019" name="Nat. Med.">
        <title>A library of human gut bacterial isolates paired with longitudinal multiomics data enables mechanistic microbiome research.</title>
        <authorList>
            <person name="Poyet M."/>
            <person name="Groussin M."/>
            <person name="Gibbons S.M."/>
            <person name="Avila-Pacheco J."/>
            <person name="Jiang X."/>
            <person name="Kearney S.M."/>
            <person name="Perrotta A.R."/>
            <person name="Berdy B."/>
            <person name="Zhao S."/>
            <person name="Lieberman T.D."/>
            <person name="Swanson P.K."/>
            <person name="Smith M."/>
            <person name="Roesemann S."/>
            <person name="Alexander J.E."/>
            <person name="Rich S.A."/>
            <person name="Livny J."/>
            <person name="Vlamakis H."/>
            <person name="Clish C."/>
            <person name="Bullock K."/>
            <person name="Deik A."/>
            <person name="Scott J."/>
            <person name="Pierce K.A."/>
            <person name="Xavier R.J."/>
            <person name="Alm E.J."/>
        </authorList>
    </citation>
    <scope>NUCLEOTIDE SEQUENCE</scope>
    <source>
        <strain evidence="2">BIOML-A12</strain>
    </source>
</reference>
<evidence type="ECO:0000313" key="2">
    <source>
        <dbReference type="EMBL" id="MZH56033.1"/>
    </source>
</evidence>
<accession>A0AB36B5N8</accession>